<dbReference type="Gene3D" id="2.30.30.390">
    <property type="entry name" value="Hemimethylated DNA-binding domain"/>
    <property type="match status" value="1"/>
</dbReference>
<gene>
    <name evidence="3" type="ORF">SAPIO_CDS4500</name>
</gene>
<dbReference type="Pfam" id="PF08755">
    <property type="entry name" value="YccV-like"/>
    <property type="match status" value="1"/>
</dbReference>
<dbReference type="RefSeq" id="XP_016643374.1">
    <property type="nucleotide sequence ID" value="XM_016787029.1"/>
</dbReference>
<protein>
    <recommendedName>
        <fullName evidence="2">F-box domain-containing protein</fullName>
    </recommendedName>
</protein>
<dbReference type="Pfam" id="PF13369">
    <property type="entry name" value="Transglut_core2"/>
    <property type="match status" value="1"/>
</dbReference>
<reference evidence="3 4" key="1">
    <citation type="journal article" date="2014" name="Genome Announc.">
        <title>Draft genome sequence of the pathogenic fungus Scedosporium apiospermum.</title>
        <authorList>
            <person name="Vandeputte P."/>
            <person name="Ghamrawi S."/>
            <person name="Rechenmann M."/>
            <person name="Iltis A."/>
            <person name="Giraud S."/>
            <person name="Fleury M."/>
            <person name="Thornton C."/>
            <person name="Delhaes L."/>
            <person name="Meyer W."/>
            <person name="Papon N."/>
            <person name="Bouchara J.P."/>
        </authorList>
    </citation>
    <scope>NUCLEOTIDE SEQUENCE [LARGE SCALE GENOMIC DNA]</scope>
    <source>
        <strain evidence="3 4">IHEM 14462</strain>
    </source>
</reference>
<dbReference type="GO" id="GO:0003677">
    <property type="term" value="F:DNA binding"/>
    <property type="evidence" value="ECO:0007669"/>
    <property type="project" value="InterPro"/>
</dbReference>
<dbReference type="OrthoDB" id="28868at2759"/>
<name>A0A084G8B3_PSEDA</name>
<feature type="region of interest" description="Disordered" evidence="1">
    <location>
        <begin position="418"/>
        <end position="440"/>
    </location>
</feature>
<dbReference type="InterPro" id="IPR032698">
    <property type="entry name" value="SirB1_N"/>
</dbReference>
<dbReference type="OMA" id="LLWRHHC"/>
<dbReference type="InterPro" id="IPR036047">
    <property type="entry name" value="F-box-like_dom_sf"/>
</dbReference>
<dbReference type="SUPFAM" id="SSF81383">
    <property type="entry name" value="F-box domain"/>
    <property type="match status" value="1"/>
</dbReference>
<dbReference type="Gene3D" id="1.20.1280.50">
    <property type="match status" value="1"/>
</dbReference>
<dbReference type="PANTHER" id="PTHR31350">
    <property type="entry name" value="SI:DKEY-261L7.2"/>
    <property type="match status" value="1"/>
</dbReference>
<dbReference type="VEuPathDB" id="FungiDB:SAPIO_CDS4500"/>
<evidence type="ECO:0000313" key="3">
    <source>
        <dbReference type="EMBL" id="KEZ43575.1"/>
    </source>
</evidence>
<dbReference type="GeneID" id="27723572"/>
<dbReference type="InterPro" id="IPR011722">
    <property type="entry name" value="Hemimethylated_DNA-bd_dom"/>
</dbReference>
<evidence type="ECO:0000256" key="1">
    <source>
        <dbReference type="SAM" id="MobiDB-lite"/>
    </source>
</evidence>
<feature type="domain" description="F-box" evidence="2">
    <location>
        <begin position="12"/>
        <end position="59"/>
    </location>
</feature>
<proteinExistence type="predicted"/>
<dbReference type="PROSITE" id="PS50181">
    <property type="entry name" value="FBOX"/>
    <property type="match status" value="1"/>
</dbReference>
<dbReference type="InterPro" id="IPR036623">
    <property type="entry name" value="Hemimethylated_DNA-bd_sf"/>
</dbReference>
<dbReference type="PANTHER" id="PTHR31350:SF27">
    <property type="entry name" value="HEMIMETHYLATED DNA-BINDING DOMAIN-CONTAINING PROTEIN"/>
    <property type="match status" value="1"/>
</dbReference>
<dbReference type="Proteomes" id="UP000028545">
    <property type="component" value="Unassembled WGS sequence"/>
</dbReference>
<evidence type="ECO:0000313" key="4">
    <source>
        <dbReference type="Proteomes" id="UP000028545"/>
    </source>
</evidence>
<dbReference type="EMBL" id="JOWA01000092">
    <property type="protein sequence ID" value="KEZ43575.1"/>
    <property type="molecule type" value="Genomic_DNA"/>
</dbReference>
<evidence type="ECO:0000259" key="2">
    <source>
        <dbReference type="PROSITE" id="PS50181"/>
    </source>
</evidence>
<comment type="caution">
    <text evidence="3">The sequence shown here is derived from an EMBL/GenBank/DDBJ whole genome shotgun (WGS) entry which is preliminary data.</text>
</comment>
<accession>A0A084G8B3</accession>
<dbReference type="HOGENOM" id="CLU_020266_0_0_1"/>
<keyword evidence="4" id="KW-1185">Reference proteome</keyword>
<dbReference type="SMART" id="SM00992">
    <property type="entry name" value="YccV-like"/>
    <property type="match status" value="1"/>
</dbReference>
<sequence length="647" mass="74043">MEAEATTQPRIPASLELFPNEIILHILYFLPPEDNLLCFQLLSKRLNDLANKPFLWRHHCSNAFKYWNPDHEFQRKLEGPVSDVDWKRLFILRKQRNARIAHLFDGILATKLGRLRKFEQICHLGYDAKEFLLDQCHVDDSVEDVLARRYHANSILDSIHREVAIKEWKSFPRDIEINNGHDTVQTAGGRRLNTTVERCLAAFDMFILHDQPGDVDEASSPPPLPPPLCPTISQMLDNLAARFRRLHPDFDDLSTRDKALTLNLWLRSQKLLGMDSPGRNYRRLRNCFIGQALRYSPHQSLPLVSSAIYCSVADRLGFDARPCLFPSHVHTLVFPPSGVSLDGVPLQPVEDSDEPPPLPEGMHLDPYGTDEEVPKSYLLALLANFGWQANADVFLSSAQPRNLIMRLAHNIRAAFTPDLSGPNQPEPYVPASDTSRPTSGSSVINRDAALLAFIWARLMLLPPNGLEWVDSLHRIFDRLTTSWIGDTWLIEKYICPLYDMAGPHGQVWDNPRNLVQTKRDQDMVKLRVRRRSETTANIRYKVGQVFRHRRLNFLGVITGWADDGPPVAPEDIMAPIVDTSESGTVYYTCMRMDSLNQVKVLQHTILPVYDRAQIPDELFELAGLYFKRFDKKTCRFVSNIREEYPDD</sequence>
<dbReference type="Pfam" id="PF12937">
    <property type="entry name" value="F-box-like"/>
    <property type="match status" value="1"/>
</dbReference>
<organism evidence="3 4">
    <name type="scientific">Pseudallescheria apiosperma</name>
    <name type="common">Scedosporium apiospermum</name>
    <dbReference type="NCBI Taxonomy" id="563466"/>
    <lineage>
        <taxon>Eukaryota</taxon>
        <taxon>Fungi</taxon>
        <taxon>Dikarya</taxon>
        <taxon>Ascomycota</taxon>
        <taxon>Pezizomycotina</taxon>
        <taxon>Sordariomycetes</taxon>
        <taxon>Hypocreomycetidae</taxon>
        <taxon>Microascales</taxon>
        <taxon>Microascaceae</taxon>
        <taxon>Scedosporium</taxon>
    </lineage>
</organism>
<dbReference type="SUPFAM" id="SSF141255">
    <property type="entry name" value="YccV-like"/>
    <property type="match status" value="1"/>
</dbReference>
<dbReference type="AlphaFoldDB" id="A0A084G8B3"/>
<dbReference type="InterPro" id="IPR001810">
    <property type="entry name" value="F-box_dom"/>
</dbReference>
<dbReference type="KEGG" id="sapo:SAPIO_CDS4500"/>